<evidence type="ECO:0000313" key="7">
    <source>
        <dbReference type="Proteomes" id="UP001108029"/>
    </source>
</evidence>
<comment type="caution">
    <text evidence="6">The sequence shown here is derived from an EMBL/GenBank/DDBJ whole genome shotgun (WGS) entry which is preliminary data.</text>
</comment>
<evidence type="ECO:0000259" key="5">
    <source>
        <dbReference type="PROSITE" id="PS50949"/>
    </source>
</evidence>
<name>A0A9Q3VZ72_9ACTN</name>
<feature type="domain" description="HTH gntR-type" evidence="5">
    <location>
        <begin position="11"/>
        <end position="80"/>
    </location>
</feature>
<dbReference type="GO" id="GO:0003677">
    <property type="term" value="F:DNA binding"/>
    <property type="evidence" value="ECO:0007669"/>
    <property type="project" value="UniProtKB-KW"/>
</dbReference>
<dbReference type="CDD" id="cd07377">
    <property type="entry name" value="WHTH_GntR"/>
    <property type="match status" value="1"/>
</dbReference>
<dbReference type="EMBL" id="JAJSBI010000038">
    <property type="protein sequence ID" value="MCD9880313.1"/>
    <property type="molecule type" value="Genomic_DNA"/>
</dbReference>
<protein>
    <submittedName>
        <fullName evidence="6">Winged helix-turn-helix domain-containing protein</fullName>
    </submittedName>
</protein>
<keyword evidence="2" id="KW-0238">DNA-binding</keyword>
<organism evidence="6 7">
    <name type="scientific">Streptomyces guryensis</name>
    <dbReference type="NCBI Taxonomy" id="2886947"/>
    <lineage>
        <taxon>Bacteria</taxon>
        <taxon>Bacillati</taxon>
        <taxon>Actinomycetota</taxon>
        <taxon>Actinomycetes</taxon>
        <taxon>Kitasatosporales</taxon>
        <taxon>Streptomycetaceae</taxon>
        <taxon>Streptomyces</taxon>
    </lineage>
</organism>
<dbReference type="SUPFAM" id="SSF46785">
    <property type="entry name" value="Winged helix' DNA-binding domain"/>
    <property type="match status" value="1"/>
</dbReference>
<accession>A0A9Q3VZ72</accession>
<evidence type="ECO:0000256" key="4">
    <source>
        <dbReference type="SAM" id="MobiDB-lite"/>
    </source>
</evidence>
<dbReference type="PROSITE" id="PS50949">
    <property type="entry name" value="HTH_GNTR"/>
    <property type="match status" value="1"/>
</dbReference>
<dbReference type="Pfam" id="PF00392">
    <property type="entry name" value="GntR"/>
    <property type="match status" value="1"/>
</dbReference>
<dbReference type="Gene3D" id="1.10.10.10">
    <property type="entry name" value="Winged helix-like DNA-binding domain superfamily/Winged helix DNA-binding domain"/>
    <property type="match status" value="1"/>
</dbReference>
<sequence length="293" mass="32515">MSERQGSDVGGREFHRVAQELRARIADGRTYPLRSFLPSQRDLANEFGVSRDTVQRVLRELVDEGLIESRQGSGSRVVRATGPQPSQPGPPRAHPEVVTIGSRLGMAFEEREVTLDVYTLTSESLSAHMRLQAERIAGGEIAPERVALRMLLPSESLVLPYPQVMADREDPRLRGRLHGITREHTAALTRLFRDLETESLVPSVSLEIRRVPLTPTFKLYLLNGVEALHAPYQVIERQIGFEDGTEVAALDVLGLGATLTHHAKDADDPKSGGTVFVDSMQGWFDSVWKHLAE</sequence>
<dbReference type="Proteomes" id="UP001108029">
    <property type="component" value="Unassembled WGS sequence"/>
</dbReference>
<proteinExistence type="predicted"/>
<reference evidence="6" key="1">
    <citation type="submission" date="2021-12" db="EMBL/GenBank/DDBJ databases">
        <authorList>
            <person name="Lee J.-H."/>
            <person name="Kim S.-B."/>
        </authorList>
    </citation>
    <scope>NUCLEOTIDE SEQUENCE</scope>
    <source>
        <strain evidence="6">NR30</strain>
    </source>
</reference>
<dbReference type="InterPro" id="IPR036388">
    <property type="entry name" value="WH-like_DNA-bd_sf"/>
</dbReference>
<dbReference type="InterPro" id="IPR012318">
    <property type="entry name" value="HTH_CRP"/>
</dbReference>
<dbReference type="GO" id="GO:0003700">
    <property type="term" value="F:DNA-binding transcription factor activity"/>
    <property type="evidence" value="ECO:0007669"/>
    <property type="project" value="InterPro"/>
</dbReference>
<evidence type="ECO:0000256" key="3">
    <source>
        <dbReference type="ARBA" id="ARBA00023163"/>
    </source>
</evidence>
<evidence type="ECO:0000313" key="6">
    <source>
        <dbReference type="EMBL" id="MCD9880313.1"/>
    </source>
</evidence>
<dbReference type="AlphaFoldDB" id="A0A9Q3VZ72"/>
<keyword evidence="3" id="KW-0804">Transcription</keyword>
<evidence type="ECO:0000256" key="2">
    <source>
        <dbReference type="ARBA" id="ARBA00023125"/>
    </source>
</evidence>
<feature type="region of interest" description="Disordered" evidence="4">
    <location>
        <begin position="72"/>
        <end position="96"/>
    </location>
</feature>
<keyword evidence="1" id="KW-0805">Transcription regulation</keyword>
<evidence type="ECO:0000256" key="1">
    <source>
        <dbReference type="ARBA" id="ARBA00023015"/>
    </source>
</evidence>
<dbReference type="GO" id="GO:0045892">
    <property type="term" value="P:negative regulation of DNA-templated transcription"/>
    <property type="evidence" value="ECO:0007669"/>
    <property type="project" value="TreeGrafter"/>
</dbReference>
<dbReference type="RefSeq" id="WP_232655244.1">
    <property type="nucleotide sequence ID" value="NZ_JAJSBI010000038.1"/>
</dbReference>
<dbReference type="SMART" id="SM00345">
    <property type="entry name" value="HTH_GNTR"/>
    <property type="match status" value="1"/>
</dbReference>
<dbReference type="PRINTS" id="PR00035">
    <property type="entry name" value="HTHGNTR"/>
</dbReference>
<dbReference type="PANTHER" id="PTHR44846">
    <property type="entry name" value="MANNOSYL-D-GLYCERATE TRANSPORT/METABOLISM SYSTEM REPRESSOR MNGR-RELATED"/>
    <property type="match status" value="1"/>
</dbReference>
<dbReference type="InterPro" id="IPR050679">
    <property type="entry name" value="Bact_HTH_transcr_reg"/>
</dbReference>
<dbReference type="SMART" id="SM00419">
    <property type="entry name" value="HTH_CRP"/>
    <property type="match status" value="1"/>
</dbReference>
<dbReference type="InterPro" id="IPR036390">
    <property type="entry name" value="WH_DNA-bd_sf"/>
</dbReference>
<dbReference type="InterPro" id="IPR000524">
    <property type="entry name" value="Tscrpt_reg_HTH_GntR"/>
</dbReference>
<dbReference type="PANTHER" id="PTHR44846:SF1">
    <property type="entry name" value="MANNOSYL-D-GLYCERATE TRANSPORT_METABOLISM SYSTEM REPRESSOR MNGR-RELATED"/>
    <property type="match status" value="1"/>
</dbReference>
<keyword evidence="7" id="KW-1185">Reference proteome</keyword>
<gene>
    <name evidence="6" type="ORF">LJ657_43540</name>
</gene>